<feature type="domain" description="CBS" evidence="6">
    <location>
        <begin position="220"/>
        <end position="280"/>
    </location>
</feature>
<evidence type="ECO:0000259" key="6">
    <source>
        <dbReference type="PROSITE" id="PS51371"/>
    </source>
</evidence>
<dbReference type="SMART" id="SM00116">
    <property type="entry name" value="CBS"/>
    <property type="match status" value="4"/>
</dbReference>
<dbReference type="GO" id="GO:0005737">
    <property type="term" value="C:cytoplasm"/>
    <property type="evidence" value="ECO:0007669"/>
    <property type="project" value="TreeGrafter"/>
</dbReference>
<accession>A0AA85KFT4</accession>
<dbReference type="GO" id="GO:0005634">
    <property type="term" value="C:nucleus"/>
    <property type="evidence" value="ECO:0007669"/>
    <property type="project" value="TreeGrafter"/>
</dbReference>
<protein>
    <recommendedName>
        <fullName evidence="6">CBS domain-containing protein</fullName>
    </recommendedName>
</protein>
<dbReference type="Proteomes" id="UP000050795">
    <property type="component" value="Unassembled WGS sequence"/>
</dbReference>
<feature type="domain" description="CBS" evidence="6">
    <location>
        <begin position="145"/>
        <end position="205"/>
    </location>
</feature>
<dbReference type="GO" id="GO:0016208">
    <property type="term" value="F:AMP binding"/>
    <property type="evidence" value="ECO:0007669"/>
    <property type="project" value="TreeGrafter"/>
</dbReference>
<comment type="subunit">
    <text evidence="4">AMPK is a heterotrimer of an alpha catalytic subunit (PRKAA1 or PRKAA2), a beta (PRKAB1 or PRKAB2) and a gamma non-catalytic subunits (PRKAG1, PRKAG2 or PRKAG3). Interacts with FNIP1 and FNIP2.</text>
</comment>
<dbReference type="InterPro" id="IPR050511">
    <property type="entry name" value="AMPK_gamma/SDS23_families"/>
</dbReference>
<dbReference type="WBParaSite" id="TREG1_94030.1">
    <property type="protein sequence ID" value="TREG1_94030.1"/>
    <property type="gene ID" value="TREG1_94030"/>
</dbReference>
<evidence type="ECO:0000256" key="5">
    <source>
        <dbReference type="PROSITE-ProRule" id="PRU00703"/>
    </source>
</evidence>
<dbReference type="PANTHER" id="PTHR13780:SF35">
    <property type="entry name" value="LD22662P"/>
    <property type="match status" value="1"/>
</dbReference>
<reference evidence="7" key="1">
    <citation type="submission" date="2022-06" db="EMBL/GenBank/DDBJ databases">
        <authorList>
            <person name="Berger JAMES D."/>
            <person name="Berger JAMES D."/>
        </authorList>
    </citation>
    <scope>NUCLEOTIDE SEQUENCE [LARGE SCALE GENOMIC DNA]</scope>
</reference>
<dbReference type="GO" id="GO:0031588">
    <property type="term" value="C:nucleotide-activated protein kinase complex"/>
    <property type="evidence" value="ECO:0007669"/>
    <property type="project" value="TreeGrafter"/>
</dbReference>
<organism evidence="7 8">
    <name type="scientific">Trichobilharzia regenti</name>
    <name type="common">Nasal bird schistosome</name>
    <dbReference type="NCBI Taxonomy" id="157069"/>
    <lineage>
        <taxon>Eukaryota</taxon>
        <taxon>Metazoa</taxon>
        <taxon>Spiralia</taxon>
        <taxon>Lophotrochozoa</taxon>
        <taxon>Platyhelminthes</taxon>
        <taxon>Trematoda</taxon>
        <taxon>Digenea</taxon>
        <taxon>Strigeidida</taxon>
        <taxon>Schistosomatoidea</taxon>
        <taxon>Schistosomatidae</taxon>
        <taxon>Trichobilharzia</taxon>
    </lineage>
</organism>
<evidence type="ECO:0000256" key="2">
    <source>
        <dbReference type="ARBA" id="ARBA00022737"/>
    </source>
</evidence>
<dbReference type="GO" id="GO:0019887">
    <property type="term" value="F:protein kinase regulator activity"/>
    <property type="evidence" value="ECO:0007669"/>
    <property type="project" value="TreeGrafter"/>
</dbReference>
<evidence type="ECO:0000256" key="1">
    <source>
        <dbReference type="ARBA" id="ARBA00006750"/>
    </source>
</evidence>
<keyword evidence="3 5" id="KW-0129">CBS domain</keyword>
<evidence type="ECO:0000313" key="7">
    <source>
        <dbReference type="Proteomes" id="UP000050795"/>
    </source>
</evidence>
<sequence>MDKSSTSQGRVRYKSLSGEKYMVVWDNSKGAETPSSFLHVEELSDPDKAYRIFLKNHTCYDLIPLSAKLVVFDVTLNVKKAFFALVYNGVRVAILWDSIEQKHIGMLTITDFIRILHQYYRSPDQPMTELEKHQIKTWRDQLTEYQRSLVYITPENTLLDAVRMLLKHRVHRLPVIDPASGNPLHILTHKRVLKYLHIHISELPTPSFMLKKLRDLNLGTMKNVCIVQQNCPVHKALQHFIDHGVSALPVVDQDGQLVDIYAKFDVINLAATRTYQNLDITVYEALNYRRGKFQGVATCQMDDTLEMIVNKIVDAGVHRLVVVAENKVLGIVSLSDILRFLIAEPTLVNKAAKSLLTP</sequence>
<evidence type="ECO:0000256" key="3">
    <source>
        <dbReference type="ARBA" id="ARBA00023122"/>
    </source>
</evidence>
<dbReference type="CDD" id="cd04618">
    <property type="entry name" value="CBS_euAMPK_gamma-like_repeat1"/>
    <property type="match status" value="1"/>
</dbReference>
<dbReference type="Gene3D" id="3.10.580.10">
    <property type="entry name" value="CBS-domain"/>
    <property type="match status" value="2"/>
</dbReference>
<keyword evidence="7" id="KW-1185">Reference proteome</keyword>
<dbReference type="SUPFAM" id="SSF54631">
    <property type="entry name" value="CBS-domain pair"/>
    <property type="match status" value="2"/>
</dbReference>
<reference evidence="8" key="2">
    <citation type="submission" date="2023-11" db="UniProtKB">
        <authorList>
            <consortium name="WormBaseParasite"/>
        </authorList>
    </citation>
    <scope>IDENTIFICATION</scope>
</reference>
<comment type="similarity">
    <text evidence="1">Belongs to the 5'-AMP-activated protein kinase gamma subunit family.</text>
</comment>
<dbReference type="PROSITE" id="PS51371">
    <property type="entry name" value="CBS"/>
    <property type="match status" value="3"/>
</dbReference>
<keyword evidence="2" id="KW-0677">Repeat</keyword>
<name>A0AA85KFT4_TRIRE</name>
<evidence type="ECO:0000313" key="8">
    <source>
        <dbReference type="WBParaSite" id="TREG1_94030.1"/>
    </source>
</evidence>
<dbReference type="AlphaFoldDB" id="A0AA85KFT4"/>
<dbReference type="InterPro" id="IPR046342">
    <property type="entry name" value="CBS_dom_sf"/>
</dbReference>
<dbReference type="CDD" id="cd04641">
    <property type="entry name" value="CBS_euAMPK_gamma-like_repeat2"/>
    <property type="match status" value="1"/>
</dbReference>
<dbReference type="GO" id="GO:0019901">
    <property type="term" value="F:protein kinase binding"/>
    <property type="evidence" value="ECO:0007669"/>
    <property type="project" value="TreeGrafter"/>
</dbReference>
<evidence type="ECO:0000256" key="4">
    <source>
        <dbReference type="ARBA" id="ARBA00025878"/>
    </source>
</evidence>
<dbReference type="PANTHER" id="PTHR13780">
    <property type="entry name" value="AMP-ACTIVATED PROTEIN KINASE, GAMMA REGULATORY SUBUNIT"/>
    <property type="match status" value="1"/>
</dbReference>
<dbReference type="Pfam" id="PF00571">
    <property type="entry name" value="CBS"/>
    <property type="match status" value="3"/>
</dbReference>
<feature type="domain" description="CBS" evidence="6">
    <location>
        <begin position="288"/>
        <end position="348"/>
    </location>
</feature>
<dbReference type="InterPro" id="IPR000644">
    <property type="entry name" value="CBS_dom"/>
</dbReference>
<proteinExistence type="inferred from homology"/>